<dbReference type="AlphaFoldDB" id="U3A4U7"/>
<evidence type="ECO:0000256" key="2">
    <source>
        <dbReference type="ARBA" id="ARBA00022729"/>
    </source>
</evidence>
<dbReference type="HAMAP" id="MF_00789">
    <property type="entry name" value="UPF0319"/>
    <property type="match status" value="1"/>
</dbReference>
<feature type="chain" id="PRO_5009021696" description="UPF0319 protein VPR01S_19_00070" evidence="3">
    <location>
        <begin position="22"/>
        <end position="219"/>
    </location>
</feature>
<dbReference type="STRING" id="1219065.VPR01S_19_00070"/>
<dbReference type="PANTHER" id="PTHR38108">
    <property type="entry name" value="UPF0319 PROTEIN YCCT"/>
    <property type="match status" value="1"/>
</dbReference>
<organism evidence="4 5">
    <name type="scientific">Vibrio proteolyticus NBRC 13287</name>
    <dbReference type="NCBI Taxonomy" id="1219065"/>
    <lineage>
        <taxon>Bacteria</taxon>
        <taxon>Pseudomonadati</taxon>
        <taxon>Pseudomonadota</taxon>
        <taxon>Gammaproteobacteria</taxon>
        <taxon>Vibrionales</taxon>
        <taxon>Vibrionaceae</taxon>
        <taxon>Vibrio</taxon>
    </lineage>
</organism>
<evidence type="ECO:0000313" key="4">
    <source>
        <dbReference type="EMBL" id="GAD68725.1"/>
    </source>
</evidence>
<proteinExistence type="inferred from homology"/>
<evidence type="ECO:0000313" key="5">
    <source>
        <dbReference type="Proteomes" id="UP000016570"/>
    </source>
</evidence>
<keyword evidence="2 3" id="KW-0732">Signal</keyword>
<reference evidence="4 5" key="1">
    <citation type="submission" date="2013-09" db="EMBL/GenBank/DDBJ databases">
        <title>Whole genome shotgun sequence of Vibrio proteolyticus NBRC 13287.</title>
        <authorList>
            <person name="Isaki S."/>
            <person name="Hosoyama A."/>
            <person name="Numata M."/>
            <person name="Hashimoto M."/>
            <person name="Hosoyama Y."/>
            <person name="Tsuchikane K."/>
            <person name="Noguchi M."/>
            <person name="Hirakata S."/>
            <person name="Ichikawa N."/>
            <person name="Ohji S."/>
            <person name="Yamazoe A."/>
            <person name="Fujita N."/>
        </authorList>
    </citation>
    <scope>NUCLEOTIDE SEQUENCE [LARGE SCALE GENOMIC DNA]</scope>
    <source>
        <strain evidence="4 5">NBRC 13287</strain>
    </source>
</reference>
<dbReference type="RefSeq" id="WP_021706693.1">
    <property type="nucleotide sequence ID" value="NZ_BATJ01000019.1"/>
</dbReference>
<feature type="signal peptide" evidence="3">
    <location>
        <begin position="1"/>
        <end position="21"/>
    </location>
</feature>
<name>U3A4U7_VIBPR</name>
<comment type="similarity">
    <text evidence="1 3">Belongs to the UPF0319 family.</text>
</comment>
<protein>
    <recommendedName>
        <fullName evidence="3">UPF0319 protein VPR01S_19_00070</fullName>
    </recommendedName>
</protein>
<accession>U3A4U7</accession>
<dbReference type="Proteomes" id="UP000016570">
    <property type="component" value="Unassembled WGS sequence"/>
</dbReference>
<dbReference type="PANTHER" id="PTHR38108:SF1">
    <property type="entry name" value="UPF0319 PROTEIN YCCT"/>
    <property type="match status" value="1"/>
</dbReference>
<sequence length="219" mass="23811" precursor="true">MNAIKPLSFLLAMSVSGFAMADVTLNIPTTVDVLVANGEKPSLSGSLFSSEKTLTLPDGENQLAFRIEQYFDKGNDRIIVESDVIIAKFNESGKELSFELPKYRNEVEAQENIKDAEWSLVDQSGSQVNVSEDKLIKKGMQIGRNYSQELMEYNRKGGVAAVAVAGYAATPAVTGTQPAAPVATSAPVSATTAEEMLHFWYSKADEQTKARFKAYVNGQ</sequence>
<dbReference type="InterPro" id="IPR018635">
    <property type="entry name" value="UPF0319"/>
</dbReference>
<comment type="caution">
    <text evidence="4">The sequence shown here is derived from an EMBL/GenBank/DDBJ whole genome shotgun (WGS) entry which is preliminary data.</text>
</comment>
<dbReference type="Pfam" id="PF09829">
    <property type="entry name" value="DUF2057"/>
    <property type="match status" value="1"/>
</dbReference>
<dbReference type="NCBIfam" id="NF003383">
    <property type="entry name" value="PRK04517.1"/>
    <property type="match status" value="1"/>
</dbReference>
<evidence type="ECO:0000256" key="1">
    <source>
        <dbReference type="ARBA" id="ARBA00008490"/>
    </source>
</evidence>
<evidence type="ECO:0000256" key="3">
    <source>
        <dbReference type="HAMAP-Rule" id="MF_00789"/>
    </source>
</evidence>
<gene>
    <name evidence="4" type="ORF">VPR01S_19_00070</name>
</gene>
<dbReference type="EMBL" id="BATJ01000019">
    <property type="protein sequence ID" value="GAD68725.1"/>
    <property type="molecule type" value="Genomic_DNA"/>
</dbReference>
<keyword evidence="5" id="KW-1185">Reference proteome</keyword>
<dbReference type="eggNOG" id="COG3110">
    <property type="taxonomic scope" value="Bacteria"/>
</dbReference>